<dbReference type="EMBL" id="PQVI01000124">
    <property type="protein sequence ID" value="POY41887.1"/>
    <property type="molecule type" value="Genomic_DNA"/>
</dbReference>
<keyword evidence="2" id="KW-1185">Reference proteome</keyword>
<gene>
    <name evidence="1" type="ORF">C3Z13_09210</name>
</gene>
<evidence type="ECO:0000313" key="2">
    <source>
        <dbReference type="Proteomes" id="UP000237229"/>
    </source>
</evidence>
<sequence>MEIEKLEWKPTNEVLGAFIVDNDDLYIPFIKGTHNGYILLGILHPLYKLDYVDINKKLYQEGITLPHGEITFGKYIFNFKDGFRENIQELFSELDSVNYLVLGFDTCHLDDNSIKWDKETVTQETINFAKTMAAYDIQS</sequence>
<reference evidence="1 2" key="1">
    <citation type="submission" date="2018-02" db="EMBL/GenBank/DDBJ databases">
        <title>Classification genera of Pasteurellaceae by whole genome sequence comparison.</title>
        <authorList>
            <person name="Christensen H."/>
        </authorList>
    </citation>
    <scope>NUCLEOTIDE SEQUENCE [LARGE SCALE GENOMIC DNA]</scope>
    <source>
        <strain evidence="1 2">20186H4H1</strain>
    </source>
</reference>
<comment type="caution">
    <text evidence="1">The sequence shown here is derived from an EMBL/GenBank/DDBJ whole genome shotgun (WGS) entry which is preliminary data.</text>
</comment>
<organism evidence="1 2">
    <name type="scientific">Avibacterium endocarditidis</name>
    <dbReference type="NCBI Taxonomy" id="380674"/>
    <lineage>
        <taxon>Bacteria</taxon>
        <taxon>Pseudomonadati</taxon>
        <taxon>Pseudomonadota</taxon>
        <taxon>Gammaproteobacteria</taxon>
        <taxon>Pasteurellales</taxon>
        <taxon>Pasteurellaceae</taxon>
        <taxon>Avibacterium</taxon>
    </lineage>
</organism>
<accession>A0ABX4ZQZ2</accession>
<proteinExistence type="predicted"/>
<dbReference type="Proteomes" id="UP000237229">
    <property type="component" value="Unassembled WGS sequence"/>
</dbReference>
<protein>
    <recommendedName>
        <fullName evidence="3">DUF4262 domain-containing protein</fullName>
    </recommendedName>
</protein>
<evidence type="ECO:0000313" key="1">
    <source>
        <dbReference type="EMBL" id="POY41887.1"/>
    </source>
</evidence>
<dbReference type="RefSeq" id="WP_103855716.1">
    <property type="nucleotide sequence ID" value="NZ_CBCSDH010000011.1"/>
</dbReference>
<name>A0ABX4ZQZ2_9PAST</name>
<evidence type="ECO:0008006" key="3">
    <source>
        <dbReference type="Google" id="ProtNLM"/>
    </source>
</evidence>